<sequence>MYAENSVGRSQETIVLTLVTRAAKADNGSSSPVGAAVGGAVGKPDASAPYDDLFKGQTNVSAVNTSSEYEACRVESQQRDKYETLAETSFHVYSAISRIGTEGISVDAAF</sequence>
<keyword evidence="2" id="KW-1185">Reference proteome</keyword>
<reference evidence="1" key="1">
    <citation type="journal article" date="2019" name="bioRxiv">
        <title>The Genome of the Zebra Mussel, Dreissena polymorpha: A Resource for Invasive Species Research.</title>
        <authorList>
            <person name="McCartney M.A."/>
            <person name="Auch B."/>
            <person name="Kono T."/>
            <person name="Mallez S."/>
            <person name="Zhang Y."/>
            <person name="Obille A."/>
            <person name="Becker A."/>
            <person name="Abrahante J.E."/>
            <person name="Garbe J."/>
            <person name="Badalamenti J.P."/>
            <person name="Herman A."/>
            <person name="Mangelson H."/>
            <person name="Liachko I."/>
            <person name="Sullivan S."/>
            <person name="Sone E.D."/>
            <person name="Koren S."/>
            <person name="Silverstein K.A.T."/>
            <person name="Beckman K.B."/>
            <person name="Gohl D.M."/>
        </authorList>
    </citation>
    <scope>NUCLEOTIDE SEQUENCE</scope>
    <source>
        <strain evidence="1">Duluth1</strain>
        <tissue evidence="1">Whole animal</tissue>
    </source>
</reference>
<evidence type="ECO:0000313" key="2">
    <source>
        <dbReference type="Proteomes" id="UP000828390"/>
    </source>
</evidence>
<dbReference type="AlphaFoldDB" id="A0A9D4JNB7"/>
<comment type="caution">
    <text evidence="1">The sequence shown here is derived from an EMBL/GenBank/DDBJ whole genome shotgun (WGS) entry which is preliminary data.</text>
</comment>
<accession>A0A9D4JNB7</accession>
<dbReference type="EMBL" id="JAIWYP010000006">
    <property type="protein sequence ID" value="KAH3813802.1"/>
    <property type="molecule type" value="Genomic_DNA"/>
</dbReference>
<dbReference type="Proteomes" id="UP000828390">
    <property type="component" value="Unassembled WGS sequence"/>
</dbReference>
<protein>
    <submittedName>
        <fullName evidence="1">Uncharacterized protein</fullName>
    </submittedName>
</protein>
<gene>
    <name evidence="1" type="ORF">DPMN_142271</name>
</gene>
<evidence type="ECO:0000313" key="1">
    <source>
        <dbReference type="EMBL" id="KAH3813802.1"/>
    </source>
</evidence>
<reference evidence="1" key="2">
    <citation type="submission" date="2020-11" db="EMBL/GenBank/DDBJ databases">
        <authorList>
            <person name="McCartney M.A."/>
            <person name="Auch B."/>
            <person name="Kono T."/>
            <person name="Mallez S."/>
            <person name="Becker A."/>
            <person name="Gohl D.M."/>
            <person name="Silverstein K.A.T."/>
            <person name="Koren S."/>
            <person name="Bechman K.B."/>
            <person name="Herman A."/>
            <person name="Abrahante J.E."/>
            <person name="Garbe J."/>
        </authorList>
    </citation>
    <scope>NUCLEOTIDE SEQUENCE</scope>
    <source>
        <strain evidence="1">Duluth1</strain>
        <tissue evidence="1">Whole animal</tissue>
    </source>
</reference>
<proteinExistence type="predicted"/>
<name>A0A9D4JNB7_DREPO</name>
<organism evidence="1 2">
    <name type="scientific">Dreissena polymorpha</name>
    <name type="common">Zebra mussel</name>
    <name type="synonym">Mytilus polymorpha</name>
    <dbReference type="NCBI Taxonomy" id="45954"/>
    <lineage>
        <taxon>Eukaryota</taxon>
        <taxon>Metazoa</taxon>
        <taxon>Spiralia</taxon>
        <taxon>Lophotrochozoa</taxon>
        <taxon>Mollusca</taxon>
        <taxon>Bivalvia</taxon>
        <taxon>Autobranchia</taxon>
        <taxon>Heteroconchia</taxon>
        <taxon>Euheterodonta</taxon>
        <taxon>Imparidentia</taxon>
        <taxon>Neoheterodontei</taxon>
        <taxon>Myida</taxon>
        <taxon>Dreissenoidea</taxon>
        <taxon>Dreissenidae</taxon>
        <taxon>Dreissena</taxon>
    </lineage>
</organism>